<keyword evidence="6 11" id="KW-0406">Ion transport</keyword>
<dbReference type="NCBIfam" id="TIGR01146">
    <property type="entry name" value="ATPsyn_F1gamma"/>
    <property type="match status" value="1"/>
</dbReference>
<reference evidence="12 13" key="1">
    <citation type="submission" date="2020-10" db="EMBL/GenBank/DDBJ databases">
        <title>Complete genome sequence of Paludibaculum fermentans P105T, a facultatively anaerobic acidobacterium capable of dissimilatory Fe(III) reduction.</title>
        <authorList>
            <person name="Dedysh S.N."/>
            <person name="Beletsky A.V."/>
            <person name="Kulichevskaya I.S."/>
            <person name="Mardanov A.V."/>
            <person name="Ravin N.V."/>
        </authorList>
    </citation>
    <scope>NUCLEOTIDE SEQUENCE [LARGE SCALE GENOMIC DNA]</scope>
    <source>
        <strain evidence="12 13">P105</strain>
    </source>
</reference>
<comment type="function">
    <text evidence="1 11">Produces ATP from ADP in the presence of a proton gradient across the membrane. The gamma chain is believed to be important in regulating ATPase activity and the flow of protons through the CF(0) complex.</text>
</comment>
<dbReference type="AlphaFoldDB" id="A0A7S7NMD1"/>
<dbReference type="PROSITE" id="PS00153">
    <property type="entry name" value="ATPASE_GAMMA"/>
    <property type="match status" value="1"/>
</dbReference>
<dbReference type="GO" id="GO:0046933">
    <property type="term" value="F:proton-transporting ATP synthase activity, rotational mechanism"/>
    <property type="evidence" value="ECO:0007669"/>
    <property type="project" value="UniProtKB-UniRule"/>
</dbReference>
<organism evidence="12 13">
    <name type="scientific">Paludibaculum fermentans</name>
    <dbReference type="NCBI Taxonomy" id="1473598"/>
    <lineage>
        <taxon>Bacteria</taxon>
        <taxon>Pseudomonadati</taxon>
        <taxon>Acidobacteriota</taxon>
        <taxon>Terriglobia</taxon>
        <taxon>Bryobacterales</taxon>
        <taxon>Bryobacteraceae</taxon>
        <taxon>Paludibaculum</taxon>
    </lineage>
</organism>
<evidence type="ECO:0000256" key="1">
    <source>
        <dbReference type="ARBA" id="ARBA00003456"/>
    </source>
</evidence>
<dbReference type="GO" id="GO:0005886">
    <property type="term" value="C:plasma membrane"/>
    <property type="evidence" value="ECO:0007669"/>
    <property type="project" value="UniProtKB-SubCell"/>
</dbReference>
<dbReference type="GO" id="GO:0005524">
    <property type="term" value="F:ATP binding"/>
    <property type="evidence" value="ECO:0007669"/>
    <property type="project" value="UniProtKB-UniRule"/>
</dbReference>
<evidence type="ECO:0000256" key="9">
    <source>
        <dbReference type="ARBA" id="ARBA00023310"/>
    </source>
</evidence>
<dbReference type="PANTHER" id="PTHR11693">
    <property type="entry name" value="ATP SYNTHASE GAMMA CHAIN"/>
    <property type="match status" value="1"/>
</dbReference>
<evidence type="ECO:0000256" key="4">
    <source>
        <dbReference type="ARBA" id="ARBA00022448"/>
    </source>
</evidence>
<dbReference type="InterPro" id="IPR023632">
    <property type="entry name" value="ATP_synth_F1_gsu_CS"/>
</dbReference>
<proteinExistence type="inferred from homology"/>
<evidence type="ECO:0000313" key="13">
    <source>
        <dbReference type="Proteomes" id="UP000593892"/>
    </source>
</evidence>
<name>A0A7S7NMD1_PALFE</name>
<dbReference type="Pfam" id="PF00231">
    <property type="entry name" value="ATP-synt"/>
    <property type="match status" value="1"/>
</dbReference>
<evidence type="ECO:0000256" key="10">
    <source>
        <dbReference type="ARBA" id="ARBA00060385"/>
    </source>
</evidence>
<dbReference type="PANTHER" id="PTHR11693:SF22">
    <property type="entry name" value="ATP SYNTHASE SUBUNIT GAMMA, MITOCHONDRIAL"/>
    <property type="match status" value="1"/>
</dbReference>
<sequence length="287" mass="32034">MPSLIDIRRRIRSVKNTQQITKAMKMVATARLRRAQERVINARPYSRMAGEILRNVAAAAAGDERVSENPLLAVREEKRIQFILVTSDRGLAGGFNSNLIKAAQQFLAENADKQVEMELYGRKARDFFTRRAARVSGEVTGISQSPSLADAKALADKMIDRFKNEEVDAVYLLYNEFKSVLTQKVTLKKMLPMAVQAEGSPQRDYIFEQPPAEMLGRLLPNYILLQILEAFLESAAAEHAARMTAMDAASTNANDVINKLTLYMNRVRQASITREIIEVVSGASALE</sequence>
<dbReference type="SUPFAM" id="SSF52943">
    <property type="entry name" value="ATP synthase (F1-ATPase), gamma subunit"/>
    <property type="match status" value="1"/>
</dbReference>
<gene>
    <name evidence="11 12" type="primary">atpG</name>
    <name evidence="12" type="ORF">IRI77_26140</name>
</gene>
<keyword evidence="13" id="KW-1185">Reference proteome</keyword>
<dbReference type="Gene3D" id="3.40.1380.10">
    <property type="match status" value="1"/>
</dbReference>
<keyword evidence="8 11" id="KW-0139">CF(1)</keyword>
<keyword evidence="5 11" id="KW-0375">Hydrogen ion transport</keyword>
<keyword evidence="9 11" id="KW-0066">ATP synthesis</keyword>
<evidence type="ECO:0000256" key="5">
    <source>
        <dbReference type="ARBA" id="ARBA00022781"/>
    </source>
</evidence>
<dbReference type="GO" id="GO:0042777">
    <property type="term" value="P:proton motive force-driven plasma membrane ATP synthesis"/>
    <property type="evidence" value="ECO:0007669"/>
    <property type="project" value="UniProtKB-UniRule"/>
</dbReference>
<keyword evidence="4 11" id="KW-0813">Transport</keyword>
<keyword evidence="7 11" id="KW-0472">Membrane</keyword>
<comment type="similarity">
    <text evidence="3 11">Belongs to the ATPase gamma chain family.</text>
</comment>
<evidence type="ECO:0000256" key="7">
    <source>
        <dbReference type="ARBA" id="ARBA00023136"/>
    </source>
</evidence>
<evidence type="ECO:0000256" key="2">
    <source>
        <dbReference type="ARBA" id="ARBA00004170"/>
    </source>
</evidence>
<keyword evidence="11" id="KW-1003">Cell membrane</keyword>
<dbReference type="HAMAP" id="MF_00815">
    <property type="entry name" value="ATP_synth_gamma_bact"/>
    <property type="match status" value="1"/>
</dbReference>
<comment type="subunit">
    <text evidence="11">F-type ATPases have 2 components, CF(1) - the catalytic core - and CF(0) - the membrane proton channel. CF(1) has five subunits: alpha(3), beta(3), gamma(1), delta(1), epsilon(1). CF(0) has three main subunits: a, b and c.</text>
</comment>
<dbReference type="FunFam" id="1.10.287.80:FF:000003">
    <property type="entry name" value="ATP synthase gamma chain, chloroplastic"/>
    <property type="match status" value="1"/>
</dbReference>
<evidence type="ECO:0000313" key="12">
    <source>
        <dbReference type="EMBL" id="QOY86270.1"/>
    </source>
</evidence>
<evidence type="ECO:0000256" key="6">
    <source>
        <dbReference type="ARBA" id="ARBA00023065"/>
    </source>
</evidence>
<dbReference type="Gene3D" id="1.10.287.80">
    <property type="entry name" value="ATP synthase, gamma subunit, helix hairpin domain"/>
    <property type="match status" value="1"/>
</dbReference>
<evidence type="ECO:0000256" key="8">
    <source>
        <dbReference type="ARBA" id="ARBA00023196"/>
    </source>
</evidence>
<dbReference type="PRINTS" id="PR00126">
    <property type="entry name" value="ATPASEGAMMA"/>
</dbReference>
<dbReference type="GO" id="GO:0009579">
    <property type="term" value="C:thylakoid"/>
    <property type="evidence" value="ECO:0007669"/>
    <property type="project" value="UniProtKB-SubCell"/>
</dbReference>
<evidence type="ECO:0000256" key="3">
    <source>
        <dbReference type="ARBA" id="ARBA00007681"/>
    </source>
</evidence>
<dbReference type="CDD" id="cd12151">
    <property type="entry name" value="F1-ATPase_gamma"/>
    <property type="match status" value="1"/>
</dbReference>
<evidence type="ECO:0000256" key="11">
    <source>
        <dbReference type="HAMAP-Rule" id="MF_00815"/>
    </source>
</evidence>
<dbReference type="GO" id="GO:0045259">
    <property type="term" value="C:proton-transporting ATP synthase complex"/>
    <property type="evidence" value="ECO:0007669"/>
    <property type="project" value="UniProtKB-KW"/>
</dbReference>
<dbReference type="Proteomes" id="UP000593892">
    <property type="component" value="Chromosome"/>
</dbReference>
<dbReference type="InterPro" id="IPR035968">
    <property type="entry name" value="ATP_synth_F1_ATPase_gsu"/>
</dbReference>
<protein>
    <recommendedName>
        <fullName evidence="11">ATP synthase gamma chain</fullName>
    </recommendedName>
    <alternativeName>
        <fullName evidence="11">ATP synthase F1 sector gamma subunit</fullName>
    </alternativeName>
    <alternativeName>
        <fullName evidence="11">F-ATPase gamma subunit</fullName>
    </alternativeName>
</protein>
<accession>A0A7S7NMD1</accession>
<comment type="subcellular location">
    <subcellularLocation>
        <location evidence="11">Cell membrane</location>
        <topology evidence="11">Peripheral membrane protein</topology>
    </subcellularLocation>
    <subcellularLocation>
        <location evidence="2">Membrane</location>
        <topology evidence="2">Peripheral membrane protein</topology>
    </subcellularLocation>
    <subcellularLocation>
        <location evidence="10">Thylakoid</location>
    </subcellularLocation>
</comment>
<dbReference type="RefSeq" id="WP_194447939.1">
    <property type="nucleotide sequence ID" value="NZ_CP063849.1"/>
</dbReference>
<dbReference type="InterPro" id="IPR000131">
    <property type="entry name" value="ATP_synth_F1_gsu"/>
</dbReference>
<dbReference type="KEGG" id="pfer:IRI77_26140"/>
<dbReference type="EMBL" id="CP063849">
    <property type="protein sequence ID" value="QOY86270.1"/>
    <property type="molecule type" value="Genomic_DNA"/>
</dbReference>